<dbReference type="Pfam" id="PF12728">
    <property type="entry name" value="HTH_17"/>
    <property type="match status" value="1"/>
</dbReference>
<reference evidence="2" key="1">
    <citation type="journal article" date="2021" name="PeerJ">
        <title>Extensive microbial diversity within the chicken gut microbiome revealed by metagenomics and culture.</title>
        <authorList>
            <person name="Gilroy R."/>
            <person name="Ravi A."/>
            <person name="Getino M."/>
            <person name="Pursley I."/>
            <person name="Horton D.L."/>
            <person name="Alikhan N.F."/>
            <person name="Baker D."/>
            <person name="Gharbi K."/>
            <person name="Hall N."/>
            <person name="Watson M."/>
            <person name="Adriaenssens E.M."/>
            <person name="Foster-Nyarko E."/>
            <person name="Jarju S."/>
            <person name="Secka A."/>
            <person name="Antonio M."/>
            <person name="Oren A."/>
            <person name="Chaudhuri R.R."/>
            <person name="La Ragione R."/>
            <person name="Hildebrand F."/>
            <person name="Pallen M.J."/>
        </authorList>
    </citation>
    <scope>NUCLEOTIDE SEQUENCE</scope>
    <source>
        <strain evidence="2">ChiBcolR8-3208</strain>
    </source>
</reference>
<feature type="domain" description="Helix-turn-helix" evidence="1">
    <location>
        <begin position="17"/>
        <end position="65"/>
    </location>
</feature>
<dbReference type="EMBL" id="DWXZ01000037">
    <property type="protein sequence ID" value="HJB36874.1"/>
    <property type="molecule type" value="Genomic_DNA"/>
</dbReference>
<proteinExistence type="predicted"/>
<dbReference type="GO" id="GO:0003677">
    <property type="term" value="F:DNA binding"/>
    <property type="evidence" value="ECO:0007669"/>
    <property type="project" value="InterPro"/>
</dbReference>
<dbReference type="InterPro" id="IPR010093">
    <property type="entry name" value="SinI_DNA-bd"/>
</dbReference>
<evidence type="ECO:0000259" key="1">
    <source>
        <dbReference type="Pfam" id="PF12728"/>
    </source>
</evidence>
<dbReference type="Proteomes" id="UP000824214">
    <property type="component" value="Unassembled WGS sequence"/>
</dbReference>
<organism evidence="2 3">
    <name type="scientific">Candidatus Acutalibacter ornithocaccae</name>
    <dbReference type="NCBI Taxonomy" id="2838416"/>
    <lineage>
        <taxon>Bacteria</taxon>
        <taxon>Bacillati</taxon>
        <taxon>Bacillota</taxon>
        <taxon>Clostridia</taxon>
        <taxon>Eubacteriales</taxon>
        <taxon>Acutalibacteraceae</taxon>
        <taxon>Acutalibacter</taxon>
    </lineage>
</organism>
<dbReference type="InterPro" id="IPR036388">
    <property type="entry name" value="WH-like_DNA-bd_sf"/>
</dbReference>
<comment type="caution">
    <text evidence="2">The sequence shown here is derived from an EMBL/GenBank/DDBJ whole genome shotgun (WGS) entry which is preliminary data.</text>
</comment>
<dbReference type="Gene3D" id="1.10.10.10">
    <property type="entry name" value="Winged helix-like DNA-binding domain superfamily/Winged helix DNA-binding domain"/>
    <property type="match status" value="1"/>
</dbReference>
<accession>A0A9D2RYQ1</accession>
<name>A0A9D2RYQ1_9FIRM</name>
<dbReference type="InterPro" id="IPR009061">
    <property type="entry name" value="DNA-bd_dom_put_sf"/>
</dbReference>
<evidence type="ECO:0000313" key="2">
    <source>
        <dbReference type="EMBL" id="HJB36874.1"/>
    </source>
</evidence>
<protein>
    <submittedName>
        <fullName evidence="2">Helix-turn-helix domain-containing protein</fullName>
    </submittedName>
</protein>
<gene>
    <name evidence="2" type="ORF">H9942_02250</name>
</gene>
<sequence length="80" mass="9078">MTKREITKSLKEYPAALTVNELSEILRVSTKTVYKLLKEGALPACKVGRENRVAKVELVNFLRERDKRGTNPKCVQTDNS</sequence>
<dbReference type="InterPro" id="IPR041657">
    <property type="entry name" value="HTH_17"/>
</dbReference>
<dbReference type="AlphaFoldDB" id="A0A9D2RYQ1"/>
<reference evidence="2" key="2">
    <citation type="submission" date="2021-04" db="EMBL/GenBank/DDBJ databases">
        <authorList>
            <person name="Gilroy R."/>
        </authorList>
    </citation>
    <scope>NUCLEOTIDE SEQUENCE</scope>
    <source>
        <strain evidence="2">ChiBcolR8-3208</strain>
    </source>
</reference>
<dbReference type="SUPFAM" id="SSF46955">
    <property type="entry name" value="Putative DNA-binding domain"/>
    <property type="match status" value="1"/>
</dbReference>
<dbReference type="NCBIfam" id="TIGR01764">
    <property type="entry name" value="excise"/>
    <property type="match status" value="1"/>
</dbReference>
<evidence type="ECO:0000313" key="3">
    <source>
        <dbReference type="Proteomes" id="UP000824214"/>
    </source>
</evidence>